<name>A0A7X0TW00_9ACTN</name>
<proteinExistence type="predicted"/>
<protein>
    <recommendedName>
        <fullName evidence="3">Chemotaxis protein</fullName>
    </recommendedName>
</protein>
<gene>
    <name evidence="1" type="ORF">HD593_000613</name>
</gene>
<dbReference type="Pfam" id="PF03752">
    <property type="entry name" value="ALF"/>
    <property type="match status" value="3"/>
</dbReference>
<reference evidence="1 2" key="1">
    <citation type="submission" date="2020-08" db="EMBL/GenBank/DDBJ databases">
        <title>Sequencing the genomes of 1000 actinobacteria strains.</title>
        <authorList>
            <person name="Klenk H.-P."/>
        </authorList>
    </citation>
    <scope>NUCLEOTIDE SEQUENCE [LARGE SCALE GENOMIC DNA]</scope>
    <source>
        <strain evidence="1 2">DSM 43768</strain>
    </source>
</reference>
<dbReference type="InterPro" id="IPR005506">
    <property type="entry name" value="DUF312_ALF"/>
</dbReference>
<dbReference type="Proteomes" id="UP000565579">
    <property type="component" value="Unassembled WGS sequence"/>
</dbReference>
<organism evidence="1 2">
    <name type="scientific">Nonomuraea rubra</name>
    <dbReference type="NCBI Taxonomy" id="46180"/>
    <lineage>
        <taxon>Bacteria</taxon>
        <taxon>Bacillati</taxon>
        <taxon>Actinomycetota</taxon>
        <taxon>Actinomycetes</taxon>
        <taxon>Streptosporangiales</taxon>
        <taxon>Streptosporangiaceae</taxon>
        <taxon>Nonomuraea</taxon>
    </lineage>
</organism>
<keyword evidence="2" id="KW-1185">Reference proteome</keyword>
<comment type="caution">
    <text evidence="1">The sequence shown here is derived from an EMBL/GenBank/DDBJ whole genome shotgun (WGS) entry which is preliminary data.</text>
</comment>
<dbReference type="AlphaFoldDB" id="A0A7X0TW00"/>
<sequence>MVLTLLAGLLRVTPAHAEQPVAADRSHVVAAWQKGGPQVRSAAEAALLGSDEQVSAFLAGGWRQAQRLDERDSLASVIGNGGPALRAKAQAALDADAAGDQSAIATFLQSGWQGPSDIDVRVPVNQLMSAGGEQVKQAAQAVLDSGDTQALREFLESGRQA</sequence>
<evidence type="ECO:0008006" key="3">
    <source>
        <dbReference type="Google" id="ProtNLM"/>
    </source>
</evidence>
<evidence type="ECO:0000313" key="2">
    <source>
        <dbReference type="Proteomes" id="UP000565579"/>
    </source>
</evidence>
<dbReference type="RefSeq" id="WP_185100611.1">
    <property type="nucleotide sequence ID" value="NZ_JACHMI010000001.1"/>
</dbReference>
<evidence type="ECO:0000313" key="1">
    <source>
        <dbReference type="EMBL" id="MBB6545818.1"/>
    </source>
</evidence>
<accession>A0A7X0TW00</accession>
<dbReference type="EMBL" id="JACHMI010000001">
    <property type="protein sequence ID" value="MBB6545818.1"/>
    <property type="molecule type" value="Genomic_DNA"/>
</dbReference>